<dbReference type="AlphaFoldDB" id="A0AAQ3SN29"/>
<sequence>MGWGFRALRGAPAALRPMGRCAAAAARGAAPAGSGGAALRAWSRSAWAPSPAGGRRARAGPGRRRPTRAYAGSGAAVRPAAGWPRAVYLVLPTVRLRPWGAVGNSSAGVVAVRRSSARYGAPDGWLAGGSRDKNSSSSRCLLSFWSRASPRCSSPRAFSSTLAGSFAGRLEFGGRRRHPAPRLLLFLVLLLAPPQPRRTPRPAFAAAGAGSPPGLVDLRVPVACAASG</sequence>
<evidence type="ECO:0000313" key="3">
    <source>
        <dbReference type="Proteomes" id="UP001341281"/>
    </source>
</evidence>
<accession>A0AAQ3SN29</accession>
<name>A0AAQ3SN29_PASNO</name>
<organism evidence="2 3">
    <name type="scientific">Paspalum notatum var. saurae</name>
    <dbReference type="NCBI Taxonomy" id="547442"/>
    <lineage>
        <taxon>Eukaryota</taxon>
        <taxon>Viridiplantae</taxon>
        <taxon>Streptophyta</taxon>
        <taxon>Embryophyta</taxon>
        <taxon>Tracheophyta</taxon>
        <taxon>Spermatophyta</taxon>
        <taxon>Magnoliopsida</taxon>
        <taxon>Liliopsida</taxon>
        <taxon>Poales</taxon>
        <taxon>Poaceae</taxon>
        <taxon>PACMAD clade</taxon>
        <taxon>Panicoideae</taxon>
        <taxon>Andropogonodae</taxon>
        <taxon>Paspaleae</taxon>
        <taxon>Paspalinae</taxon>
        <taxon>Paspalum</taxon>
    </lineage>
</organism>
<proteinExistence type="predicted"/>
<feature type="compositionally biased region" description="Basic residues" evidence="1">
    <location>
        <begin position="55"/>
        <end position="67"/>
    </location>
</feature>
<feature type="region of interest" description="Disordered" evidence="1">
    <location>
        <begin position="47"/>
        <end position="71"/>
    </location>
</feature>
<reference evidence="2 3" key="1">
    <citation type="submission" date="2024-02" db="EMBL/GenBank/DDBJ databases">
        <title>High-quality chromosome-scale genome assembly of Pensacola bahiagrass (Paspalum notatum Flugge var. saurae).</title>
        <authorList>
            <person name="Vega J.M."/>
            <person name="Podio M."/>
            <person name="Orjuela J."/>
            <person name="Siena L.A."/>
            <person name="Pessino S.C."/>
            <person name="Combes M.C."/>
            <person name="Mariac C."/>
            <person name="Albertini E."/>
            <person name="Pupilli F."/>
            <person name="Ortiz J.P.A."/>
            <person name="Leblanc O."/>
        </authorList>
    </citation>
    <scope>NUCLEOTIDE SEQUENCE [LARGE SCALE GENOMIC DNA]</scope>
    <source>
        <strain evidence="2">R1</strain>
        <tissue evidence="2">Leaf</tissue>
    </source>
</reference>
<dbReference type="EMBL" id="CP144746">
    <property type="protein sequence ID" value="WVZ57593.1"/>
    <property type="molecule type" value="Genomic_DNA"/>
</dbReference>
<keyword evidence="3" id="KW-1185">Reference proteome</keyword>
<evidence type="ECO:0000313" key="2">
    <source>
        <dbReference type="EMBL" id="WVZ57593.1"/>
    </source>
</evidence>
<gene>
    <name evidence="2" type="ORF">U9M48_007957</name>
</gene>
<evidence type="ECO:0000256" key="1">
    <source>
        <dbReference type="SAM" id="MobiDB-lite"/>
    </source>
</evidence>
<dbReference type="Proteomes" id="UP001341281">
    <property type="component" value="Chromosome 02"/>
</dbReference>
<protein>
    <submittedName>
        <fullName evidence="2">Uncharacterized protein</fullName>
    </submittedName>
</protein>